<keyword evidence="1" id="KW-1133">Transmembrane helix</keyword>
<feature type="transmembrane region" description="Helical" evidence="1">
    <location>
        <begin position="20"/>
        <end position="37"/>
    </location>
</feature>
<dbReference type="AlphaFoldDB" id="U7QZS6"/>
<keyword evidence="3" id="KW-1185">Reference proteome</keyword>
<organism evidence="2 3">
    <name type="scientific">Photorhabdus temperata J3</name>
    <dbReference type="NCBI Taxonomy" id="1389415"/>
    <lineage>
        <taxon>Bacteria</taxon>
        <taxon>Pseudomonadati</taxon>
        <taxon>Pseudomonadota</taxon>
        <taxon>Gammaproteobacteria</taxon>
        <taxon>Enterobacterales</taxon>
        <taxon>Morganellaceae</taxon>
        <taxon>Photorhabdus</taxon>
    </lineage>
</organism>
<keyword evidence="1" id="KW-0472">Membrane</keyword>
<proteinExistence type="predicted"/>
<reference evidence="2 3" key="1">
    <citation type="submission" date="2013-10" db="EMBL/GenBank/DDBJ databases">
        <title>Whole Genome Shotgun Sequence of Photorhabdus temperata J3.</title>
        <authorList>
            <person name="Park G.-S."/>
            <person name="Hong S.-J."/>
            <person name="Shin J.-H."/>
        </authorList>
    </citation>
    <scope>NUCLEOTIDE SEQUENCE [LARGE SCALE GENOMIC DNA]</scope>
    <source>
        <strain evidence="2 3">J3</strain>
    </source>
</reference>
<protein>
    <submittedName>
        <fullName evidence="2">Uncharacterized protein</fullName>
    </submittedName>
</protein>
<keyword evidence="1" id="KW-0812">Transmembrane</keyword>
<gene>
    <name evidence="2" type="ORF">O185_13300</name>
</gene>
<sequence length="54" mass="6176">MIILLSLLDGIEAPYPDNRQVLIQFLLIASIMAQLLLKRYYNTARNDQTAITIL</sequence>
<accession>U7QZS6</accession>
<dbReference type="EMBL" id="AXDT01000120">
    <property type="protein sequence ID" value="ERT12602.1"/>
    <property type="molecule type" value="Genomic_DNA"/>
</dbReference>
<evidence type="ECO:0000256" key="1">
    <source>
        <dbReference type="SAM" id="Phobius"/>
    </source>
</evidence>
<evidence type="ECO:0000313" key="2">
    <source>
        <dbReference type="EMBL" id="ERT12602.1"/>
    </source>
</evidence>
<name>U7QZS6_PHOTE</name>
<evidence type="ECO:0000313" key="3">
    <source>
        <dbReference type="Proteomes" id="UP000017133"/>
    </source>
</evidence>
<dbReference type="Proteomes" id="UP000017133">
    <property type="component" value="Unassembled WGS sequence"/>
</dbReference>
<comment type="caution">
    <text evidence="2">The sequence shown here is derived from an EMBL/GenBank/DDBJ whole genome shotgun (WGS) entry which is preliminary data.</text>
</comment>